<keyword evidence="4" id="KW-0723">Serine/threonine-protein kinase</keyword>
<comment type="subcellular location">
    <subcellularLocation>
        <location evidence="1">Cytoplasm</location>
    </subcellularLocation>
</comment>
<dbReference type="GO" id="GO:0005516">
    <property type="term" value="F:calmodulin binding"/>
    <property type="evidence" value="ECO:0007669"/>
    <property type="project" value="UniProtKB-KW"/>
</dbReference>
<reference evidence="15 16" key="1">
    <citation type="journal article" date="2022" name="Nat. Ecol. Evol.">
        <title>A masculinizing supergene underlies an exaggerated male reproductive morph in a spider.</title>
        <authorList>
            <person name="Hendrickx F."/>
            <person name="De Corte Z."/>
            <person name="Sonet G."/>
            <person name="Van Belleghem S.M."/>
            <person name="Kostlbacher S."/>
            <person name="Vangestel C."/>
        </authorList>
    </citation>
    <scope>NUCLEOTIDE SEQUENCE [LARGE SCALE GENOMIC DNA]</scope>
    <source>
        <strain evidence="15">W744_W776</strain>
    </source>
</reference>
<dbReference type="InterPro" id="IPR008271">
    <property type="entry name" value="Ser/Thr_kinase_AS"/>
</dbReference>
<keyword evidence="9" id="KW-0112">Calmodulin-binding</keyword>
<evidence type="ECO:0000256" key="13">
    <source>
        <dbReference type="SAM" id="MobiDB-lite"/>
    </source>
</evidence>
<feature type="binding site" evidence="12">
    <location>
        <position position="529"/>
    </location>
    <ligand>
        <name>ATP</name>
        <dbReference type="ChEBI" id="CHEBI:30616"/>
    </ligand>
</feature>
<gene>
    <name evidence="15" type="ORF">JTE90_028179</name>
</gene>
<evidence type="ECO:0000256" key="10">
    <source>
        <dbReference type="ARBA" id="ARBA00047307"/>
    </source>
</evidence>
<dbReference type="FunFam" id="3.30.200.20:FF:000429">
    <property type="entry name" value="Calcium/calmodulin-dependent protein kinase kinase"/>
    <property type="match status" value="1"/>
</dbReference>
<evidence type="ECO:0000256" key="12">
    <source>
        <dbReference type="PROSITE-ProRule" id="PRU10141"/>
    </source>
</evidence>
<comment type="caution">
    <text evidence="15">The sequence shown here is derived from an EMBL/GenBank/DDBJ whole genome shotgun (WGS) entry which is preliminary data.</text>
</comment>
<dbReference type="GO" id="GO:0061762">
    <property type="term" value="P:CAMKK-AMPK signaling cascade"/>
    <property type="evidence" value="ECO:0007669"/>
    <property type="project" value="TreeGrafter"/>
</dbReference>
<dbReference type="SUPFAM" id="SSF56112">
    <property type="entry name" value="Protein kinase-like (PK-like)"/>
    <property type="match status" value="1"/>
</dbReference>
<dbReference type="Proteomes" id="UP000827092">
    <property type="component" value="Unassembled WGS sequence"/>
</dbReference>
<feature type="domain" description="Protein kinase" evidence="14">
    <location>
        <begin position="500"/>
        <end position="776"/>
    </location>
</feature>
<keyword evidence="5" id="KW-0808">Transferase</keyword>
<dbReference type="InterPro" id="IPR017441">
    <property type="entry name" value="Protein_kinase_ATP_BS"/>
</dbReference>
<keyword evidence="16" id="KW-1185">Reference proteome</keyword>
<protein>
    <recommendedName>
        <fullName evidence="2">calcium/calmodulin-dependent protein kinase</fullName>
        <ecNumber evidence="2">2.7.11.17</ecNumber>
    </recommendedName>
</protein>
<dbReference type="EC" id="2.7.11.17" evidence="2"/>
<evidence type="ECO:0000256" key="11">
    <source>
        <dbReference type="ARBA" id="ARBA00047430"/>
    </source>
</evidence>
<dbReference type="GO" id="GO:0004683">
    <property type="term" value="F:calcium/calmodulin-dependent protein kinase activity"/>
    <property type="evidence" value="ECO:0007669"/>
    <property type="project" value="UniProtKB-EC"/>
</dbReference>
<dbReference type="GO" id="GO:0005634">
    <property type="term" value="C:nucleus"/>
    <property type="evidence" value="ECO:0007669"/>
    <property type="project" value="UniProtKB-ARBA"/>
</dbReference>
<feature type="compositionally biased region" description="Polar residues" evidence="13">
    <location>
        <begin position="330"/>
        <end position="355"/>
    </location>
</feature>
<evidence type="ECO:0000256" key="5">
    <source>
        <dbReference type="ARBA" id="ARBA00022679"/>
    </source>
</evidence>
<dbReference type="FunFam" id="1.10.510.10:FF:000571">
    <property type="entry name" value="Maternal embryonic leucine zipper kinase"/>
    <property type="match status" value="1"/>
</dbReference>
<evidence type="ECO:0000256" key="2">
    <source>
        <dbReference type="ARBA" id="ARBA00012434"/>
    </source>
</evidence>
<dbReference type="Gene3D" id="1.10.510.10">
    <property type="entry name" value="Transferase(Phosphotransferase) domain 1"/>
    <property type="match status" value="1"/>
</dbReference>
<feature type="compositionally biased region" description="Polar residues" evidence="13">
    <location>
        <begin position="303"/>
        <end position="322"/>
    </location>
</feature>
<dbReference type="PROSITE" id="PS50011">
    <property type="entry name" value="PROTEIN_KINASE_DOM"/>
    <property type="match status" value="1"/>
</dbReference>
<dbReference type="Gene3D" id="3.30.200.20">
    <property type="entry name" value="Phosphorylase Kinase, domain 1"/>
    <property type="match status" value="1"/>
</dbReference>
<dbReference type="GO" id="GO:0005524">
    <property type="term" value="F:ATP binding"/>
    <property type="evidence" value="ECO:0007669"/>
    <property type="project" value="UniProtKB-UniRule"/>
</dbReference>
<comment type="catalytic activity">
    <reaction evidence="11">
        <text>L-seryl-[protein] + ATP = O-phospho-L-seryl-[protein] + ADP + H(+)</text>
        <dbReference type="Rhea" id="RHEA:17989"/>
        <dbReference type="Rhea" id="RHEA-COMP:9863"/>
        <dbReference type="Rhea" id="RHEA-COMP:11604"/>
        <dbReference type="ChEBI" id="CHEBI:15378"/>
        <dbReference type="ChEBI" id="CHEBI:29999"/>
        <dbReference type="ChEBI" id="CHEBI:30616"/>
        <dbReference type="ChEBI" id="CHEBI:83421"/>
        <dbReference type="ChEBI" id="CHEBI:456216"/>
        <dbReference type="EC" id="2.7.11.17"/>
    </reaction>
</comment>
<dbReference type="CDD" id="cd14118">
    <property type="entry name" value="STKc_CAMKK"/>
    <property type="match status" value="1"/>
</dbReference>
<sequence>MTDEPSASSCLCQTWGKVESHRRQNLEASRIFRLRDIYSKDDKSDAVNSASKPKFQSILTQEGSKLLKSNLEGAEDGLKNFENLHLRTSIQKEADESNRTAHILNNSSSHKKINFQNVDPSGSKQCIPNKLLCPILKSNENSLSDYDKINGRSKSLTSSVPDDLSKNGHTNGSTSCSSHSDLCMLTKQPIHACVTSNNLLSSQVTSDLTIAQENLTSSLDGSCRNHVESHPIKHHCSTNYNTNDGKSTLSSNSSNILLFENIPTKNLINGSCSSSDETESATLSLYEDTSHNTCEGIAIGEASHNSNDSSVKPIDDSSNFTQRSEKDSTESNPIQTSTNGTMTSESPSNTETKSSWEPPFCSKGARSVSFDQSLAGNEIEISDRISSLMVDHAFRKSSLPLTASVPEVSSPTSDPWSVGANVRTFERCGRNSVPRVEYCRKNDTHTVSGNGEGRPIYPSLPYSPFCSPTSSPRLPRHHKPKECRKIYLESHPNYEQLNHYRLKGEIGQGSFGIVKLAYNEEDDTHYAMKVLSKKKLMRRAGLYGRVPPTRDGQKTRIGPLAQIYREIAILKKLNHTNVVKLHEVLDDPDEDNLYMVFELVQRGPVINVPTNEPLPEMKAWQYFRDIVMGIEYLHYQKIVHRDIKPSNLLLSNDDRIQISDFGVCNQFEGVDAFLSDTAGTPAFVAPEVLKGTREVYSGKALDIWQTGISLYSFVFGDVPFQHTNILALYTKIKAAPVTFPDKHKISDSLKDLLSRMLEKDPKQRITLSGIKEHKWVTNDGLSPLPSEEENCHPVEITNDDIQASINSIPKLGTLILVKSMLRKHSFSHPFKYSRNVNSLADAEITGASSFSDTHLERKTLPALIEVNSGSVEEQ</sequence>
<evidence type="ECO:0000313" key="16">
    <source>
        <dbReference type="Proteomes" id="UP000827092"/>
    </source>
</evidence>
<accession>A0AAV6UEZ8</accession>
<dbReference type="PROSITE" id="PS00107">
    <property type="entry name" value="PROTEIN_KINASE_ATP"/>
    <property type="match status" value="1"/>
</dbReference>
<dbReference type="GO" id="GO:0005737">
    <property type="term" value="C:cytoplasm"/>
    <property type="evidence" value="ECO:0007669"/>
    <property type="project" value="UniProtKB-SubCell"/>
</dbReference>
<keyword evidence="7" id="KW-0418">Kinase</keyword>
<dbReference type="InterPro" id="IPR011009">
    <property type="entry name" value="Kinase-like_dom_sf"/>
</dbReference>
<keyword evidence="6 12" id="KW-0547">Nucleotide-binding</keyword>
<evidence type="ECO:0000256" key="3">
    <source>
        <dbReference type="ARBA" id="ARBA00022490"/>
    </source>
</evidence>
<evidence type="ECO:0000256" key="4">
    <source>
        <dbReference type="ARBA" id="ARBA00022527"/>
    </source>
</evidence>
<organism evidence="15 16">
    <name type="scientific">Oedothorax gibbosus</name>
    <dbReference type="NCBI Taxonomy" id="931172"/>
    <lineage>
        <taxon>Eukaryota</taxon>
        <taxon>Metazoa</taxon>
        <taxon>Ecdysozoa</taxon>
        <taxon>Arthropoda</taxon>
        <taxon>Chelicerata</taxon>
        <taxon>Arachnida</taxon>
        <taxon>Araneae</taxon>
        <taxon>Araneomorphae</taxon>
        <taxon>Entelegynae</taxon>
        <taxon>Araneoidea</taxon>
        <taxon>Linyphiidae</taxon>
        <taxon>Erigoninae</taxon>
        <taxon>Oedothorax</taxon>
    </lineage>
</organism>
<dbReference type="InterPro" id="IPR000719">
    <property type="entry name" value="Prot_kinase_dom"/>
</dbReference>
<keyword evidence="3" id="KW-0963">Cytoplasm</keyword>
<evidence type="ECO:0000256" key="8">
    <source>
        <dbReference type="ARBA" id="ARBA00022840"/>
    </source>
</evidence>
<evidence type="ECO:0000259" key="14">
    <source>
        <dbReference type="PROSITE" id="PS50011"/>
    </source>
</evidence>
<evidence type="ECO:0000256" key="6">
    <source>
        <dbReference type="ARBA" id="ARBA00022741"/>
    </source>
</evidence>
<proteinExistence type="predicted"/>
<dbReference type="AlphaFoldDB" id="A0AAV6UEZ8"/>
<dbReference type="PROSITE" id="PS00108">
    <property type="entry name" value="PROTEIN_KINASE_ST"/>
    <property type="match status" value="1"/>
</dbReference>
<dbReference type="PANTHER" id="PTHR43895:SF164">
    <property type="entry name" value="CALCIUM_CALMODULIN-DEPENDENT PROTEIN KINASE KINASE"/>
    <property type="match status" value="1"/>
</dbReference>
<dbReference type="SMART" id="SM00220">
    <property type="entry name" value="S_TKc"/>
    <property type="match status" value="1"/>
</dbReference>
<evidence type="ECO:0000256" key="9">
    <source>
        <dbReference type="ARBA" id="ARBA00022860"/>
    </source>
</evidence>
<comment type="catalytic activity">
    <reaction evidence="10">
        <text>L-threonyl-[protein] + ATP = O-phospho-L-threonyl-[protein] + ADP + H(+)</text>
        <dbReference type="Rhea" id="RHEA:46608"/>
        <dbReference type="Rhea" id="RHEA-COMP:11060"/>
        <dbReference type="Rhea" id="RHEA-COMP:11605"/>
        <dbReference type="ChEBI" id="CHEBI:15378"/>
        <dbReference type="ChEBI" id="CHEBI:30013"/>
        <dbReference type="ChEBI" id="CHEBI:30616"/>
        <dbReference type="ChEBI" id="CHEBI:61977"/>
        <dbReference type="ChEBI" id="CHEBI:456216"/>
        <dbReference type="EC" id="2.7.11.17"/>
    </reaction>
</comment>
<dbReference type="Pfam" id="PF00069">
    <property type="entry name" value="Pkinase"/>
    <property type="match status" value="1"/>
</dbReference>
<evidence type="ECO:0000256" key="1">
    <source>
        <dbReference type="ARBA" id="ARBA00004496"/>
    </source>
</evidence>
<dbReference type="PANTHER" id="PTHR43895">
    <property type="entry name" value="CALCIUM/CALMODULIN-DEPENDENT PROTEIN KINASE KINASE-RELATED"/>
    <property type="match status" value="1"/>
</dbReference>
<evidence type="ECO:0000256" key="7">
    <source>
        <dbReference type="ARBA" id="ARBA00022777"/>
    </source>
</evidence>
<dbReference type="EMBL" id="JAFNEN010000467">
    <property type="protein sequence ID" value="KAG8182334.1"/>
    <property type="molecule type" value="Genomic_DNA"/>
</dbReference>
<evidence type="ECO:0000313" key="15">
    <source>
        <dbReference type="EMBL" id="KAG8182334.1"/>
    </source>
</evidence>
<feature type="region of interest" description="Disordered" evidence="13">
    <location>
        <begin position="301"/>
        <end position="360"/>
    </location>
</feature>
<name>A0AAV6UEZ8_9ARAC</name>
<keyword evidence="8 12" id="KW-0067">ATP-binding</keyword>